<proteinExistence type="predicted"/>
<keyword evidence="1" id="KW-0732">Signal</keyword>
<comment type="caution">
    <text evidence="2">The sequence shown here is derived from an EMBL/GenBank/DDBJ whole genome shotgun (WGS) entry which is preliminary data.</text>
</comment>
<feature type="chain" id="PRO_5045169620" description="DUF4402 domain-containing protein" evidence="1">
    <location>
        <begin position="22"/>
        <end position="155"/>
    </location>
</feature>
<keyword evidence="3" id="KW-1185">Reference proteome</keyword>
<evidence type="ECO:0008006" key="4">
    <source>
        <dbReference type="Google" id="ProtNLM"/>
    </source>
</evidence>
<accession>A0ABT0MJC7</accession>
<dbReference type="EMBL" id="JAMBEP010000001">
    <property type="protein sequence ID" value="MCL1634979.1"/>
    <property type="molecule type" value="Genomic_DNA"/>
</dbReference>
<dbReference type="Proteomes" id="UP001431217">
    <property type="component" value="Unassembled WGS sequence"/>
</dbReference>
<evidence type="ECO:0000313" key="2">
    <source>
        <dbReference type="EMBL" id="MCL1634979.1"/>
    </source>
</evidence>
<reference evidence="2 3" key="1">
    <citation type="submission" date="2022-05" db="EMBL/GenBank/DDBJ databases">
        <title>Luteimonas sp. SX5, whole genome shotgun sequencing project.</title>
        <authorList>
            <person name="Zhao G."/>
            <person name="Shen L."/>
        </authorList>
    </citation>
    <scope>NUCLEOTIDE SEQUENCE [LARGE SCALE GENOMIC DNA]</scope>
    <source>
        <strain evidence="2 3">SX5</strain>
    </source>
</reference>
<dbReference type="RefSeq" id="WP_249473847.1">
    <property type="nucleotide sequence ID" value="NZ_JAMBEP010000001.1"/>
</dbReference>
<gene>
    <name evidence="2" type="ORF">M2650_10100</name>
</gene>
<feature type="signal peptide" evidence="1">
    <location>
        <begin position="1"/>
        <end position="21"/>
    </location>
</feature>
<evidence type="ECO:0000313" key="3">
    <source>
        <dbReference type="Proteomes" id="UP001431217"/>
    </source>
</evidence>
<evidence type="ECO:0000256" key="1">
    <source>
        <dbReference type="SAM" id="SignalP"/>
    </source>
</evidence>
<name>A0ABT0MJC7_9GAMM</name>
<sequence>MSMRALIFALGLLLAASPAMARTTHRVDDSASQVLGNTLKMKWDSVAPQRGQRPTVSGTITVLVRLNLAPWQGRSGRVYMTLPAQATGPVTATWTTRGRLLPGTLRAGERTLVYAGAMPGGLLEDTMRLVIQADGQRLARSEQLNFTFEIDLEGP</sequence>
<organism evidence="2 3">
    <name type="scientific">Luteimonas galliterrae</name>
    <dbReference type="NCBI Taxonomy" id="2940486"/>
    <lineage>
        <taxon>Bacteria</taxon>
        <taxon>Pseudomonadati</taxon>
        <taxon>Pseudomonadota</taxon>
        <taxon>Gammaproteobacteria</taxon>
        <taxon>Lysobacterales</taxon>
        <taxon>Lysobacteraceae</taxon>
        <taxon>Luteimonas</taxon>
    </lineage>
</organism>
<protein>
    <recommendedName>
        <fullName evidence="4">DUF4402 domain-containing protein</fullName>
    </recommendedName>
</protein>